<sequence>MNDFDQPEGAEGGDEGVLDDTPVNEDDFRSGLDGNDRLDDAKTSSFQYIRRLQESKYNINANDGPVSRNLLSSLDITKNKLTFKGVEVAYIDTNGIYRFSTNKRYKKFVSEFDTKFNTAVFEHIQKPKSVVEEETEGESSGVTTEDILEDAREELRQETVNAGDNLNDHAERLGSEGKITTQERREFVGVTSPKGPPEVRIKALREQKKVFETNIELATDPERRQIMQEGRDVVEQ</sequence>
<evidence type="ECO:0000256" key="1">
    <source>
        <dbReference type="SAM" id="MobiDB-lite"/>
    </source>
</evidence>
<comment type="caution">
    <text evidence="2">The sequence shown here is derived from an EMBL/GenBank/DDBJ whole genome shotgun (WGS) entry which is preliminary data.</text>
</comment>
<dbReference type="Proteomes" id="UP001152795">
    <property type="component" value="Unassembled WGS sequence"/>
</dbReference>
<proteinExistence type="predicted"/>
<feature type="region of interest" description="Disordered" evidence="1">
    <location>
        <begin position="1"/>
        <end position="36"/>
    </location>
</feature>
<reference evidence="2" key="1">
    <citation type="submission" date="2020-04" db="EMBL/GenBank/DDBJ databases">
        <authorList>
            <person name="Alioto T."/>
            <person name="Alioto T."/>
            <person name="Gomez Garrido J."/>
        </authorList>
    </citation>
    <scope>NUCLEOTIDE SEQUENCE</scope>
    <source>
        <strain evidence="2">A484AB</strain>
    </source>
</reference>
<gene>
    <name evidence="2" type="ORF">PACLA_8A065655</name>
</gene>
<accession>A0A6S7J439</accession>
<dbReference type="EMBL" id="CACRXK020014311">
    <property type="protein sequence ID" value="CAB4026626.1"/>
    <property type="molecule type" value="Genomic_DNA"/>
</dbReference>
<evidence type="ECO:0000313" key="3">
    <source>
        <dbReference type="Proteomes" id="UP001152795"/>
    </source>
</evidence>
<protein>
    <submittedName>
        <fullName evidence="2">Uncharacterized protein</fullName>
    </submittedName>
</protein>
<keyword evidence="3" id="KW-1185">Reference proteome</keyword>
<dbReference type="AlphaFoldDB" id="A0A6S7J439"/>
<feature type="non-terminal residue" evidence="2">
    <location>
        <position position="236"/>
    </location>
</feature>
<name>A0A6S7J439_PARCT</name>
<organism evidence="2 3">
    <name type="scientific">Paramuricea clavata</name>
    <name type="common">Red gorgonian</name>
    <name type="synonym">Violescent sea-whip</name>
    <dbReference type="NCBI Taxonomy" id="317549"/>
    <lineage>
        <taxon>Eukaryota</taxon>
        <taxon>Metazoa</taxon>
        <taxon>Cnidaria</taxon>
        <taxon>Anthozoa</taxon>
        <taxon>Octocorallia</taxon>
        <taxon>Malacalcyonacea</taxon>
        <taxon>Plexauridae</taxon>
        <taxon>Paramuricea</taxon>
    </lineage>
</organism>
<feature type="compositionally biased region" description="Acidic residues" evidence="1">
    <location>
        <begin position="1"/>
        <end position="25"/>
    </location>
</feature>
<feature type="compositionally biased region" description="Basic and acidic residues" evidence="1">
    <location>
        <begin position="26"/>
        <end position="36"/>
    </location>
</feature>
<evidence type="ECO:0000313" key="2">
    <source>
        <dbReference type="EMBL" id="CAB4026626.1"/>
    </source>
</evidence>